<dbReference type="Pfam" id="PF00691">
    <property type="entry name" value="OmpA"/>
    <property type="match status" value="1"/>
</dbReference>
<comment type="subcellular location">
    <subcellularLocation>
        <location evidence="1">Cell outer membrane</location>
    </subcellularLocation>
</comment>
<dbReference type="PANTHER" id="PTHR30329:SF20">
    <property type="entry name" value="EXPORTED PROTEIN"/>
    <property type="match status" value="1"/>
</dbReference>
<evidence type="ECO:0000313" key="7">
    <source>
        <dbReference type="Proteomes" id="UP000255061"/>
    </source>
</evidence>
<feature type="chain" id="PRO_5016631737" evidence="4">
    <location>
        <begin position="28"/>
        <end position="202"/>
    </location>
</feature>
<dbReference type="GO" id="GO:0009279">
    <property type="term" value="C:cell outer membrane"/>
    <property type="evidence" value="ECO:0007669"/>
    <property type="project" value="UniProtKB-SubCell"/>
</dbReference>
<dbReference type="PROSITE" id="PS51123">
    <property type="entry name" value="OMPA_2"/>
    <property type="match status" value="1"/>
</dbReference>
<dbReference type="AlphaFoldDB" id="A0A380A8Y6"/>
<keyword evidence="2 3" id="KW-0472">Membrane</keyword>
<evidence type="ECO:0000259" key="5">
    <source>
        <dbReference type="PROSITE" id="PS51123"/>
    </source>
</evidence>
<feature type="signal peptide" evidence="4">
    <location>
        <begin position="1"/>
        <end position="27"/>
    </location>
</feature>
<dbReference type="EMBL" id="UGYV01000001">
    <property type="protein sequence ID" value="SUI76167.1"/>
    <property type="molecule type" value="Genomic_DNA"/>
</dbReference>
<evidence type="ECO:0000256" key="3">
    <source>
        <dbReference type="PROSITE-ProRule" id="PRU00473"/>
    </source>
</evidence>
<dbReference type="PANTHER" id="PTHR30329">
    <property type="entry name" value="STATOR ELEMENT OF FLAGELLAR MOTOR COMPLEX"/>
    <property type="match status" value="1"/>
</dbReference>
<protein>
    <submittedName>
        <fullName evidence="6">Outer membrane porin F</fullName>
    </submittedName>
</protein>
<evidence type="ECO:0000313" key="6">
    <source>
        <dbReference type="EMBL" id="SUI76167.1"/>
    </source>
</evidence>
<evidence type="ECO:0000256" key="4">
    <source>
        <dbReference type="SAM" id="SignalP"/>
    </source>
</evidence>
<dbReference type="PRINTS" id="PR01021">
    <property type="entry name" value="OMPADOMAIN"/>
</dbReference>
<proteinExistence type="predicted"/>
<dbReference type="SUPFAM" id="SSF103088">
    <property type="entry name" value="OmpA-like"/>
    <property type="match status" value="1"/>
</dbReference>
<dbReference type="GO" id="GO:0005509">
    <property type="term" value="F:calcium ion binding"/>
    <property type="evidence" value="ECO:0007669"/>
    <property type="project" value="InterPro"/>
</dbReference>
<dbReference type="InterPro" id="IPR036737">
    <property type="entry name" value="OmpA-like_sf"/>
</dbReference>
<dbReference type="CDD" id="cd07185">
    <property type="entry name" value="OmpA_C-like"/>
    <property type="match status" value="1"/>
</dbReference>
<evidence type="ECO:0000256" key="1">
    <source>
        <dbReference type="ARBA" id="ARBA00004442"/>
    </source>
</evidence>
<dbReference type="InterPro" id="IPR006664">
    <property type="entry name" value="OMP_bac"/>
</dbReference>
<keyword evidence="4" id="KW-0732">Signal</keyword>
<name>A0A380A8Y6_9GAMM</name>
<dbReference type="Proteomes" id="UP000255061">
    <property type="component" value="Unassembled WGS sequence"/>
</dbReference>
<dbReference type="InterPro" id="IPR006665">
    <property type="entry name" value="OmpA-like"/>
</dbReference>
<dbReference type="Gene3D" id="3.30.1330.60">
    <property type="entry name" value="OmpA-like domain"/>
    <property type="match status" value="1"/>
</dbReference>
<accession>A0A380A8Y6</accession>
<reference evidence="6 7" key="1">
    <citation type="submission" date="2018-06" db="EMBL/GenBank/DDBJ databases">
        <authorList>
            <consortium name="Pathogen Informatics"/>
            <person name="Doyle S."/>
        </authorList>
    </citation>
    <scope>NUCLEOTIDE SEQUENCE [LARGE SCALE GENOMIC DNA]</scope>
    <source>
        <strain evidence="6 7">NCTC10736</strain>
    </source>
</reference>
<dbReference type="InterPro" id="IPR028974">
    <property type="entry name" value="TSP_type-3_rpt"/>
</dbReference>
<evidence type="ECO:0000256" key="2">
    <source>
        <dbReference type="ARBA" id="ARBA00023136"/>
    </source>
</evidence>
<organism evidence="6 7">
    <name type="scientific">Shewanella morhuae</name>
    <dbReference type="NCBI Taxonomy" id="365591"/>
    <lineage>
        <taxon>Bacteria</taxon>
        <taxon>Pseudomonadati</taxon>
        <taxon>Pseudomonadota</taxon>
        <taxon>Gammaproteobacteria</taxon>
        <taxon>Alteromonadales</taxon>
        <taxon>Shewanellaceae</taxon>
        <taxon>Shewanella</taxon>
    </lineage>
</organism>
<dbReference type="InterPro" id="IPR050330">
    <property type="entry name" value="Bact_OuterMem_StrucFunc"/>
</dbReference>
<gene>
    <name evidence="6" type="primary">oprF_2</name>
    <name evidence="6" type="ORF">NCTC10736_01851</name>
</gene>
<dbReference type="SUPFAM" id="SSF103647">
    <property type="entry name" value="TSP type-3 repeat"/>
    <property type="match status" value="1"/>
</dbReference>
<feature type="domain" description="OmpA-like" evidence="5">
    <location>
        <begin position="87"/>
        <end position="202"/>
    </location>
</feature>
<sequence>MVNYSQYSWIKVWFLILCLSLISPVFAWTDSDLDGVPDIKDACPNTPLNTIVMANGCPATPVETMVETAEATGSSLDCDSGNLNHTSADCYDISSAVVYFDFAIAEVNFAQWKTLAFVKAFLEQNDVSLTLVGHTDVVGTPEFNYQLSLQRAQNVKRILVEDYGFNPNRFTVIGKGISEPVADNRSSEGRSLNRRVQFIVNH</sequence>